<dbReference type="PRINTS" id="PR00069">
    <property type="entry name" value="ALDKETRDTASE"/>
</dbReference>
<evidence type="ECO:0000256" key="3">
    <source>
        <dbReference type="ARBA" id="ARBA00023002"/>
    </source>
</evidence>
<gene>
    <name evidence="5" type="ORF">QBE54_00510</name>
</gene>
<dbReference type="InterPro" id="IPR023210">
    <property type="entry name" value="NADP_OxRdtase_dom"/>
</dbReference>
<evidence type="ECO:0000313" key="6">
    <source>
        <dbReference type="Proteomes" id="UP001461341"/>
    </source>
</evidence>
<sequence length="266" mass="30634">MEYIQLPEGKMPVIGLGTWDLRGVQCEKAVLQALELGYRHIDTAEFYDNEEFIGKALRRSGIAREEIFLTSKVWYTHLRYAEVLRALDRSLEKLQTDYLDLYLIHWPNLEVPLEETLQAMAEAKEQGRIRHIGVSNFEIDLLEKAISISSYPLVNDQVEYHPLLSQKELLTYCQNHRIVLTAYCPLARGRAVREPLIRDVAAKYGKTPAQVVLRWLIQQKMVVAIPKAASLEHQKENLEIFDFQLTEEDMQAISGLARGERVASRL</sequence>
<keyword evidence="3" id="KW-0560">Oxidoreductase</keyword>
<dbReference type="PANTHER" id="PTHR43827:SF3">
    <property type="entry name" value="NADP-DEPENDENT OXIDOREDUCTASE DOMAIN-CONTAINING PROTEIN"/>
    <property type="match status" value="1"/>
</dbReference>
<dbReference type="InterPro" id="IPR018170">
    <property type="entry name" value="Aldo/ket_reductase_CS"/>
</dbReference>
<reference evidence="5 6" key="1">
    <citation type="submission" date="2023-03" db="EMBL/GenBank/DDBJ databases">
        <title>Novel Species.</title>
        <authorList>
            <person name="Ma S."/>
        </authorList>
    </citation>
    <scope>NUCLEOTIDE SEQUENCE [LARGE SCALE GENOMIC DNA]</scope>
    <source>
        <strain evidence="5 6">B11</strain>
    </source>
</reference>
<keyword evidence="2" id="KW-0521">NADP</keyword>
<dbReference type="Gene3D" id="3.20.20.100">
    <property type="entry name" value="NADP-dependent oxidoreductase domain"/>
    <property type="match status" value="1"/>
</dbReference>
<dbReference type="Proteomes" id="UP001461341">
    <property type="component" value="Chromosome"/>
</dbReference>
<keyword evidence="6" id="KW-1185">Reference proteome</keyword>
<dbReference type="CDD" id="cd19073">
    <property type="entry name" value="AKR_AKR3F2_3"/>
    <property type="match status" value="1"/>
</dbReference>
<dbReference type="PROSITE" id="PS00062">
    <property type="entry name" value="ALDOKETO_REDUCTASE_2"/>
    <property type="match status" value="1"/>
</dbReference>
<dbReference type="PROSITE" id="PS00798">
    <property type="entry name" value="ALDOKETO_REDUCTASE_1"/>
    <property type="match status" value="1"/>
</dbReference>
<dbReference type="SUPFAM" id="SSF51430">
    <property type="entry name" value="NAD(P)-linked oxidoreductase"/>
    <property type="match status" value="1"/>
</dbReference>
<dbReference type="Pfam" id="PF00248">
    <property type="entry name" value="Aldo_ket_red"/>
    <property type="match status" value="1"/>
</dbReference>
<evidence type="ECO:0000313" key="5">
    <source>
        <dbReference type="EMBL" id="WZL76247.1"/>
    </source>
</evidence>
<evidence type="ECO:0000259" key="4">
    <source>
        <dbReference type="Pfam" id="PF00248"/>
    </source>
</evidence>
<feature type="domain" description="NADP-dependent oxidoreductase" evidence="4">
    <location>
        <begin position="14"/>
        <end position="256"/>
    </location>
</feature>
<dbReference type="InterPro" id="IPR036812">
    <property type="entry name" value="NAD(P)_OxRdtase_dom_sf"/>
</dbReference>
<organism evidence="5 6">
    <name type="scientific">Thermatribacter velox</name>
    <dbReference type="NCBI Taxonomy" id="3039681"/>
    <lineage>
        <taxon>Bacteria</taxon>
        <taxon>Pseudomonadati</taxon>
        <taxon>Atribacterota</taxon>
        <taxon>Atribacteria</taxon>
        <taxon>Atribacterales</taxon>
        <taxon>Thermatribacteraceae</taxon>
        <taxon>Thermatribacter</taxon>
    </lineage>
</organism>
<dbReference type="RefSeq" id="WP_369018405.1">
    <property type="nucleotide sequence ID" value="NZ_CP121689.1"/>
</dbReference>
<evidence type="ECO:0000256" key="2">
    <source>
        <dbReference type="ARBA" id="ARBA00022857"/>
    </source>
</evidence>
<protein>
    <submittedName>
        <fullName evidence="5">Aldo/keto reductase</fullName>
    </submittedName>
</protein>
<dbReference type="PIRSF" id="PIRSF000097">
    <property type="entry name" value="AKR"/>
    <property type="match status" value="1"/>
</dbReference>
<accession>A0ABZ2YCC3</accession>
<dbReference type="InterPro" id="IPR020471">
    <property type="entry name" value="AKR"/>
</dbReference>
<dbReference type="EMBL" id="CP121689">
    <property type="protein sequence ID" value="WZL76247.1"/>
    <property type="molecule type" value="Genomic_DNA"/>
</dbReference>
<proteinExistence type="inferred from homology"/>
<evidence type="ECO:0000256" key="1">
    <source>
        <dbReference type="ARBA" id="ARBA00007905"/>
    </source>
</evidence>
<dbReference type="PANTHER" id="PTHR43827">
    <property type="entry name" value="2,5-DIKETO-D-GLUCONIC ACID REDUCTASE"/>
    <property type="match status" value="1"/>
</dbReference>
<comment type="similarity">
    <text evidence="1">Belongs to the aldo/keto reductase family.</text>
</comment>
<name>A0ABZ2YCC3_9BACT</name>